<dbReference type="AlphaFoldDB" id="A0A6M4GSS2"/>
<proteinExistence type="predicted"/>
<evidence type="ECO:0000313" key="1">
    <source>
        <dbReference type="EMBL" id="QJR09524.1"/>
    </source>
</evidence>
<dbReference type="KEGG" id="uru:DSM104443_00573"/>
<dbReference type="EMBL" id="CP053069">
    <property type="protein sequence ID" value="QJR09524.1"/>
    <property type="molecule type" value="Genomic_DNA"/>
</dbReference>
<name>A0A6M4GSS2_9PROT</name>
<accession>A0A6M4GSS2</accession>
<dbReference type="InterPro" id="IPR029045">
    <property type="entry name" value="ClpP/crotonase-like_dom_sf"/>
</dbReference>
<evidence type="ECO:0008006" key="3">
    <source>
        <dbReference type="Google" id="ProtNLM"/>
    </source>
</evidence>
<dbReference type="SUPFAM" id="SSF52096">
    <property type="entry name" value="ClpP/crotonase"/>
    <property type="match status" value="1"/>
</dbReference>
<sequence length="467" mass="51581">MKKRVAIVAVLLLGGIGLLLGALYFSFMGRFYPEVEHPGFPAPENSAVAMRQDLEFLALLPKYDRSFTPEAAAKFEAERQVLLTKSATLTPAQLEMEVARLVAIAGNGHTTVGRRLRRIQRAPIRVQWFEEGLFVIRAAQPQADLVGRKVLRINGKTPEELLAAFTPYVSGTADHAKATIPAFLVSPTVFAGVWPRMPNDKLELTFESAKGAPETIVLASTPPDPEKAYPFPERDYAPQQQTTEDAPWATVLPDRQDLPLVLRDPDHSLFHIALPGDGLYIHLNATSDDDRGDLGDQLAKLMATIAPGTLKFAVLDLRFNGGGDYTKTLTFTKELPKKVAGDGKVYILTDHGTFSAALVTAARAKYFAGDRAVILGERLGDRLQFWAEAGSPIVLPNSKIRVFFATGYHDWENGCGWSDLSRCFWLNYPFEVPAGDLSPKRPVAWKFDDYRRGIDTVMEPGFPPSRE</sequence>
<evidence type="ECO:0000313" key="2">
    <source>
        <dbReference type="Proteomes" id="UP000501534"/>
    </source>
</evidence>
<dbReference type="Proteomes" id="UP000501534">
    <property type="component" value="Chromosome"/>
</dbReference>
<keyword evidence="2" id="KW-1185">Reference proteome</keyword>
<reference evidence="1 2" key="1">
    <citation type="submission" date="2020-04" db="EMBL/GenBank/DDBJ databases">
        <title>Usitatibacter rugosus gen. nov., sp. nov. and Usitatibacter palustris sp. nov., novel members of Usitatibacteraceae fam. nov. within the order Nitrosomonadales isolated from soil.</title>
        <authorList>
            <person name="Huber K.J."/>
            <person name="Neumann-Schaal M."/>
            <person name="Geppert A."/>
            <person name="Luckner M."/>
            <person name="Wanner G."/>
            <person name="Overmann J."/>
        </authorList>
    </citation>
    <scope>NUCLEOTIDE SEQUENCE [LARGE SCALE GENOMIC DNA]</scope>
    <source>
        <strain evidence="1 2">0125_3</strain>
    </source>
</reference>
<dbReference type="Gene3D" id="3.90.226.10">
    <property type="entry name" value="2-enoyl-CoA Hydratase, Chain A, domain 1"/>
    <property type="match status" value="1"/>
</dbReference>
<gene>
    <name evidence="1" type="ORF">DSM104443_00573</name>
</gene>
<protein>
    <recommendedName>
        <fullName evidence="3">Peptidase S41-like protein</fullName>
    </recommendedName>
</protein>
<dbReference type="RefSeq" id="WP_171089299.1">
    <property type="nucleotide sequence ID" value="NZ_CP053069.1"/>
</dbReference>
<organism evidence="1 2">
    <name type="scientific">Usitatibacter rugosus</name>
    <dbReference type="NCBI Taxonomy" id="2732067"/>
    <lineage>
        <taxon>Bacteria</taxon>
        <taxon>Pseudomonadati</taxon>
        <taxon>Pseudomonadota</taxon>
        <taxon>Betaproteobacteria</taxon>
        <taxon>Nitrosomonadales</taxon>
        <taxon>Usitatibacteraceae</taxon>
        <taxon>Usitatibacter</taxon>
    </lineage>
</organism>